<evidence type="ECO:0000313" key="2">
    <source>
        <dbReference type="EMBL" id="KRK79739.1"/>
    </source>
</evidence>
<feature type="domain" description="SCP" evidence="1">
    <location>
        <begin position="76"/>
        <end position="193"/>
    </location>
</feature>
<dbReference type="AlphaFoldDB" id="A0A0R1K8Q2"/>
<dbReference type="Proteomes" id="UP000051248">
    <property type="component" value="Unassembled WGS sequence"/>
</dbReference>
<sequence>MVTNRALTANSDWLMGKVITLDGLNYDQVATNEYVKDNEVTKLAQADTTPNVSWDDQASWSDQYRNSQSAIQTGLLNAINTERAARGTAPLKMNSGLNNVAIEMSAEWMNEANGHGKMTDNPWPMFKANGVNYGYGKVGESFSSYIGFGDNSEKIVSETMKELKSSNITQNYDNLMNPAFTDIGIGISCGTENPCAFTAFDLAQLK</sequence>
<dbReference type="InterPro" id="IPR014044">
    <property type="entry name" value="CAP_dom"/>
</dbReference>
<keyword evidence="3" id="KW-1185">Reference proteome</keyword>
<dbReference type="SUPFAM" id="SSF55797">
    <property type="entry name" value="PR-1-like"/>
    <property type="match status" value="1"/>
</dbReference>
<dbReference type="Pfam" id="PF00188">
    <property type="entry name" value="CAP"/>
    <property type="match status" value="1"/>
</dbReference>
<evidence type="ECO:0000313" key="3">
    <source>
        <dbReference type="Proteomes" id="UP000051248"/>
    </source>
</evidence>
<reference evidence="2 3" key="1">
    <citation type="journal article" date="2015" name="Genome Announc.">
        <title>Expanding the biotechnology potential of lactobacilli through comparative genomics of 213 strains and associated genera.</title>
        <authorList>
            <person name="Sun Z."/>
            <person name="Harris H.M."/>
            <person name="McCann A."/>
            <person name="Guo C."/>
            <person name="Argimon S."/>
            <person name="Zhang W."/>
            <person name="Yang X."/>
            <person name="Jeffery I.B."/>
            <person name="Cooney J.C."/>
            <person name="Kagawa T.F."/>
            <person name="Liu W."/>
            <person name="Song Y."/>
            <person name="Salvetti E."/>
            <person name="Wrobel A."/>
            <person name="Rasinkangas P."/>
            <person name="Parkhill J."/>
            <person name="Rea M.C."/>
            <person name="O'Sullivan O."/>
            <person name="Ritari J."/>
            <person name="Douillard F.P."/>
            <person name="Paul Ross R."/>
            <person name="Yang R."/>
            <person name="Briner A.E."/>
            <person name="Felis G.E."/>
            <person name="de Vos W.M."/>
            <person name="Barrangou R."/>
            <person name="Klaenhammer T.R."/>
            <person name="Caufield P.W."/>
            <person name="Cui Y."/>
            <person name="Zhang H."/>
            <person name="O'Toole P.W."/>
        </authorList>
    </citation>
    <scope>NUCLEOTIDE SEQUENCE [LARGE SCALE GENOMIC DNA]</scope>
    <source>
        <strain evidence="2 3">DSM 19682</strain>
    </source>
</reference>
<proteinExistence type="predicted"/>
<dbReference type="InterPro" id="IPR035940">
    <property type="entry name" value="CAP_sf"/>
</dbReference>
<organism evidence="2 3">
    <name type="scientific">Companilactobacillus nodensis DSM 19682 = JCM 14932 = NBRC 107160</name>
    <dbReference type="NCBI Taxonomy" id="1423775"/>
    <lineage>
        <taxon>Bacteria</taxon>
        <taxon>Bacillati</taxon>
        <taxon>Bacillota</taxon>
        <taxon>Bacilli</taxon>
        <taxon>Lactobacillales</taxon>
        <taxon>Lactobacillaceae</taxon>
        <taxon>Companilactobacillus</taxon>
    </lineage>
</organism>
<accession>A0A0R1K8Q2</accession>
<dbReference type="Gene3D" id="3.40.33.10">
    <property type="entry name" value="CAP"/>
    <property type="match status" value="1"/>
</dbReference>
<protein>
    <recommendedName>
        <fullName evidence="1">SCP domain-containing protein</fullName>
    </recommendedName>
</protein>
<dbReference type="PATRIC" id="fig|1423775.4.peg.450"/>
<dbReference type="RefSeq" id="WP_025023795.1">
    <property type="nucleotide sequence ID" value="NZ_AZDZ01000011.1"/>
</dbReference>
<comment type="caution">
    <text evidence="2">The sequence shown here is derived from an EMBL/GenBank/DDBJ whole genome shotgun (WGS) entry which is preliminary data.</text>
</comment>
<gene>
    <name evidence="2" type="ORF">FD03_GL000441</name>
</gene>
<name>A0A0R1K8Q2_9LACO</name>
<dbReference type="OrthoDB" id="2329011at2"/>
<dbReference type="EMBL" id="AZDZ01000011">
    <property type="protein sequence ID" value="KRK79739.1"/>
    <property type="molecule type" value="Genomic_DNA"/>
</dbReference>
<evidence type="ECO:0000259" key="1">
    <source>
        <dbReference type="Pfam" id="PF00188"/>
    </source>
</evidence>